<dbReference type="EMBL" id="EU643491">
    <property type="protein sequence ID" value="ACD54797.1"/>
    <property type="molecule type" value="Genomic_DNA"/>
</dbReference>
<evidence type="ECO:0000313" key="1">
    <source>
        <dbReference type="EMBL" id="ACD54797.1"/>
    </source>
</evidence>
<dbReference type="AlphaFoldDB" id="B3G4P9"/>
<accession>B3G4P9</accession>
<reference evidence="1" key="1">
    <citation type="journal article" date="2008" name="Science">
        <title>Massive horizontal gene transfer in bdelloid rotifers.</title>
        <authorList>
            <person name="Gladyshev E.A."/>
            <person name="Meselson M.S."/>
            <person name="Arkhipova I.R."/>
        </authorList>
    </citation>
    <scope>NUCLEOTIDE SEQUENCE</scope>
</reference>
<name>B3G4P9_ADIVA</name>
<proteinExistence type="predicted"/>
<protein>
    <submittedName>
        <fullName evidence="1">Rossmann fold nucleotide-binding protein-like protein</fullName>
    </submittedName>
</protein>
<organism evidence="1">
    <name type="scientific">Adineta vaga</name>
    <name type="common">Rotifer</name>
    <name type="synonym">Callidina vaga</name>
    <dbReference type="NCBI Taxonomy" id="104782"/>
    <lineage>
        <taxon>Eukaryota</taxon>
        <taxon>Metazoa</taxon>
        <taxon>Spiralia</taxon>
        <taxon>Gnathifera</taxon>
        <taxon>Rotifera</taxon>
        <taxon>Eurotatoria</taxon>
        <taxon>Bdelloidea</taxon>
        <taxon>Adinetida</taxon>
        <taxon>Adinetidae</taxon>
        <taxon>Adineta</taxon>
    </lineage>
</organism>
<sequence>MKEDLAILKDTLNQFVIDGVEAMKNEDATWEGKQLKTPYLQAYVHFVSNKNAKVMDFNKIRDAIKEKIGVEKKFVQVIGSCTEYRTEVTKYLKEVLVKYLNQGETALVYGVTGKGINDVVNDILENHAEFRKLVVGNLVYSSFEQMDFKVLPEHLTYLFDASDRTTEFGDDNQLADALSDRFIVVGGGIQTLEQMDIAMKAGKEIRIVISKKGSVHEELRFSASDFVYQTYTQPGKQKQDPEVYIQVLSELYPYLKLDKDRIASYLATWVKKGYLNLIEFSKVD</sequence>